<evidence type="ECO:0000313" key="1">
    <source>
        <dbReference type="EMBL" id="AEE17862.1"/>
    </source>
</evidence>
<proteinExistence type="predicted"/>
<gene>
    <name evidence="1" type="ordered locus">Trebr_2455</name>
</gene>
<dbReference type="AlphaFoldDB" id="F4LMX2"/>
<name>F4LMX2_TREBD</name>
<dbReference type="Proteomes" id="UP000006546">
    <property type="component" value="Chromosome"/>
</dbReference>
<sequence length="160" mass="18332">MKCIKSSKKLPFRLYLRKPRNGSKELPIYYVQFRSVNSKRYWTSGKSTGKTDKTEATIIAYKWLASEQIPDRINAQVSTNHSLQLQTVLNALRNAQFNQNELTQIIHTLETVYDIKGGVVPNTAAAVLVNEYMVDFWDKDKSAYLREKGMSGKPVYNNHA</sequence>
<reference evidence="2" key="1">
    <citation type="submission" date="2011-04" db="EMBL/GenBank/DDBJ databases">
        <title>The complete genome of Treponema brennaborense DSM 12168.</title>
        <authorList>
            <person name="Lucas S."/>
            <person name="Han J."/>
            <person name="Lapidus A."/>
            <person name="Bruce D."/>
            <person name="Goodwin L."/>
            <person name="Pitluck S."/>
            <person name="Peters L."/>
            <person name="Kyrpides N."/>
            <person name="Mavromatis K."/>
            <person name="Ivanova N."/>
            <person name="Mikhailova N."/>
            <person name="Pagani I."/>
            <person name="Teshima H."/>
            <person name="Detter J.C."/>
            <person name="Tapia R."/>
            <person name="Han C."/>
            <person name="Land M."/>
            <person name="Hauser L."/>
            <person name="Markowitz V."/>
            <person name="Cheng J.-F."/>
            <person name="Hugenholtz P."/>
            <person name="Woyke T."/>
            <person name="Wu D."/>
            <person name="Gronow S."/>
            <person name="Wellnitz S."/>
            <person name="Brambilla E."/>
            <person name="Klenk H.-P."/>
            <person name="Eisen J.A."/>
        </authorList>
    </citation>
    <scope>NUCLEOTIDE SEQUENCE [LARGE SCALE GENOMIC DNA]</scope>
    <source>
        <strain evidence="2">DSM 12168 / CIP 105900 / DD5/3</strain>
    </source>
</reference>
<dbReference type="KEGG" id="tbe:Trebr_2455"/>
<dbReference type="STRING" id="906968.Trebr_2455"/>
<dbReference type="HOGENOM" id="CLU_1651407_0_0_12"/>
<protein>
    <submittedName>
        <fullName evidence="1">Uncharacterized protein</fullName>
    </submittedName>
</protein>
<dbReference type="EMBL" id="CP002696">
    <property type="protein sequence ID" value="AEE17862.1"/>
    <property type="molecule type" value="Genomic_DNA"/>
</dbReference>
<evidence type="ECO:0000313" key="2">
    <source>
        <dbReference type="Proteomes" id="UP000006546"/>
    </source>
</evidence>
<keyword evidence="2" id="KW-1185">Reference proteome</keyword>
<organism evidence="1 2">
    <name type="scientific">Treponema brennaborense (strain DSM 12168 / CIP 105900 / DD5/3)</name>
    <dbReference type="NCBI Taxonomy" id="906968"/>
    <lineage>
        <taxon>Bacteria</taxon>
        <taxon>Pseudomonadati</taxon>
        <taxon>Spirochaetota</taxon>
        <taxon>Spirochaetia</taxon>
        <taxon>Spirochaetales</taxon>
        <taxon>Treponemataceae</taxon>
        <taxon>Treponema</taxon>
    </lineage>
</organism>
<accession>F4LMX2</accession>
<dbReference type="RefSeq" id="WP_013759563.1">
    <property type="nucleotide sequence ID" value="NC_015500.1"/>
</dbReference>